<name>A0A7X9IJ87_9DELT</name>
<evidence type="ECO:0000256" key="1">
    <source>
        <dbReference type="SAM" id="Phobius"/>
    </source>
</evidence>
<gene>
    <name evidence="2" type="ORF">GYA55_01825</name>
</gene>
<feature type="transmembrane region" description="Helical" evidence="1">
    <location>
        <begin position="48"/>
        <end position="64"/>
    </location>
</feature>
<feature type="transmembrane region" description="Helical" evidence="1">
    <location>
        <begin position="105"/>
        <end position="124"/>
    </location>
</feature>
<keyword evidence="1" id="KW-1133">Transmembrane helix</keyword>
<organism evidence="2 3">
    <name type="scientific">SAR324 cluster bacterium</name>
    <dbReference type="NCBI Taxonomy" id="2024889"/>
    <lineage>
        <taxon>Bacteria</taxon>
        <taxon>Deltaproteobacteria</taxon>
        <taxon>SAR324 cluster</taxon>
    </lineage>
</organism>
<feature type="transmembrane region" description="Helical" evidence="1">
    <location>
        <begin position="76"/>
        <end position="93"/>
    </location>
</feature>
<keyword evidence="1" id="KW-0472">Membrane</keyword>
<proteinExistence type="predicted"/>
<reference evidence="2 3" key="1">
    <citation type="journal article" date="2020" name="Biotechnol. Biofuels">
        <title>New insights from the biogas microbiome by comprehensive genome-resolved metagenomics of nearly 1600 species originating from multiple anaerobic digesters.</title>
        <authorList>
            <person name="Campanaro S."/>
            <person name="Treu L."/>
            <person name="Rodriguez-R L.M."/>
            <person name="Kovalovszki A."/>
            <person name="Ziels R.M."/>
            <person name="Maus I."/>
            <person name="Zhu X."/>
            <person name="Kougias P.G."/>
            <person name="Basile A."/>
            <person name="Luo G."/>
            <person name="Schluter A."/>
            <person name="Konstantinidis K.T."/>
            <person name="Angelidaki I."/>
        </authorList>
    </citation>
    <scope>NUCLEOTIDE SEQUENCE [LARGE SCALE GENOMIC DNA]</scope>
    <source>
        <strain evidence="2">AS27yjCOA_65</strain>
    </source>
</reference>
<sequence>MSSTLKCGRSEEIFQSNRDFVVLSQFIFLMPCILDVSKASESAYRRKYQYGIAYNSCMGLALLANAINCTRYEDGALVRVVLMISVVVRKGLLIKGMGNETKTTIDFATILALCLIGLFDAHAISPCLYFNVRVRQVSATQAQVS</sequence>
<comment type="caution">
    <text evidence="2">The sequence shown here is derived from an EMBL/GenBank/DDBJ whole genome shotgun (WGS) entry which is preliminary data.</text>
</comment>
<evidence type="ECO:0000313" key="3">
    <source>
        <dbReference type="Proteomes" id="UP000524246"/>
    </source>
</evidence>
<dbReference type="Proteomes" id="UP000524246">
    <property type="component" value="Unassembled WGS sequence"/>
</dbReference>
<accession>A0A7X9IJ87</accession>
<evidence type="ECO:0000313" key="2">
    <source>
        <dbReference type="EMBL" id="NMC61887.1"/>
    </source>
</evidence>
<dbReference type="AlphaFoldDB" id="A0A7X9IJ87"/>
<keyword evidence="1" id="KW-0812">Transmembrane</keyword>
<dbReference type="EMBL" id="JAAZON010000070">
    <property type="protein sequence ID" value="NMC61887.1"/>
    <property type="molecule type" value="Genomic_DNA"/>
</dbReference>
<feature type="transmembrane region" description="Helical" evidence="1">
    <location>
        <begin position="20"/>
        <end position="36"/>
    </location>
</feature>
<protein>
    <submittedName>
        <fullName evidence="2">Uncharacterized protein</fullName>
    </submittedName>
</protein>